<accession>A0A0C3CHQ3</accession>
<dbReference type="EMBL" id="KN831775">
    <property type="protein sequence ID" value="KIM43664.1"/>
    <property type="molecule type" value="Genomic_DNA"/>
</dbReference>
<protein>
    <submittedName>
        <fullName evidence="2">Uncharacterized protein</fullName>
    </submittedName>
</protein>
<feature type="compositionally biased region" description="Polar residues" evidence="1">
    <location>
        <begin position="44"/>
        <end position="59"/>
    </location>
</feature>
<dbReference type="AlphaFoldDB" id="A0A0C3CHQ3"/>
<reference evidence="3" key="2">
    <citation type="submission" date="2015-01" db="EMBL/GenBank/DDBJ databases">
        <title>Evolutionary Origins and Diversification of the Mycorrhizal Mutualists.</title>
        <authorList>
            <consortium name="DOE Joint Genome Institute"/>
            <consortium name="Mycorrhizal Genomics Consortium"/>
            <person name="Kohler A."/>
            <person name="Kuo A."/>
            <person name="Nagy L.G."/>
            <person name="Floudas D."/>
            <person name="Copeland A."/>
            <person name="Barry K.W."/>
            <person name="Cichocki N."/>
            <person name="Veneault-Fourrey C."/>
            <person name="LaButti K."/>
            <person name="Lindquist E.A."/>
            <person name="Lipzen A."/>
            <person name="Lundell T."/>
            <person name="Morin E."/>
            <person name="Murat C."/>
            <person name="Riley R."/>
            <person name="Ohm R."/>
            <person name="Sun H."/>
            <person name="Tunlid A."/>
            <person name="Henrissat B."/>
            <person name="Grigoriev I.V."/>
            <person name="Hibbett D.S."/>
            <person name="Martin F."/>
        </authorList>
    </citation>
    <scope>NUCLEOTIDE SEQUENCE [LARGE SCALE GENOMIC DNA]</scope>
    <source>
        <strain evidence="3">h7</strain>
    </source>
</reference>
<feature type="compositionally biased region" description="Acidic residues" evidence="1">
    <location>
        <begin position="19"/>
        <end position="35"/>
    </location>
</feature>
<evidence type="ECO:0000313" key="2">
    <source>
        <dbReference type="EMBL" id="KIM43664.1"/>
    </source>
</evidence>
<evidence type="ECO:0000313" key="3">
    <source>
        <dbReference type="Proteomes" id="UP000053424"/>
    </source>
</evidence>
<dbReference type="OrthoDB" id="3260379at2759"/>
<name>A0A0C3CHQ3_HEBCY</name>
<dbReference type="Proteomes" id="UP000053424">
    <property type="component" value="Unassembled WGS sequence"/>
</dbReference>
<keyword evidence="3" id="KW-1185">Reference proteome</keyword>
<reference evidence="2 3" key="1">
    <citation type="submission" date="2014-04" db="EMBL/GenBank/DDBJ databases">
        <authorList>
            <consortium name="DOE Joint Genome Institute"/>
            <person name="Kuo A."/>
            <person name="Gay G."/>
            <person name="Dore J."/>
            <person name="Kohler A."/>
            <person name="Nagy L.G."/>
            <person name="Floudas D."/>
            <person name="Copeland A."/>
            <person name="Barry K.W."/>
            <person name="Cichocki N."/>
            <person name="Veneault-Fourrey C."/>
            <person name="LaButti K."/>
            <person name="Lindquist E.A."/>
            <person name="Lipzen A."/>
            <person name="Lundell T."/>
            <person name="Morin E."/>
            <person name="Murat C."/>
            <person name="Sun H."/>
            <person name="Tunlid A."/>
            <person name="Henrissat B."/>
            <person name="Grigoriev I.V."/>
            <person name="Hibbett D.S."/>
            <person name="Martin F."/>
            <person name="Nordberg H.P."/>
            <person name="Cantor M.N."/>
            <person name="Hua S.X."/>
        </authorList>
    </citation>
    <scope>NUCLEOTIDE SEQUENCE [LARGE SCALE GENOMIC DNA]</scope>
    <source>
        <strain evidence="3">h7</strain>
    </source>
</reference>
<dbReference type="STRING" id="686832.A0A0C3CHQ3"/>
<organism evidence="2 3">
    <name type="scientific">Hebeloma cylindrosporum</name>
    <dbReference type="NCBI Taxonomy" id="76867"/>
    <lineage>
        <taxon>Eukaryota</taxon>
        <taxon>Fungi</taxon>
        <taxon>Dikarya</taxon>
        <taxon>Basidiomycota</taxon>
        <taxon>Agaricomycotina</taxon>
        <taxon>Agaricomycetes</taxon>
        <taxon>Agaricomycetidae</taxon>
        <taxon>Agaricales</taxon>
        <taxon>Agaricineae</taxon>
        <taxon>Hymenogastraceae</taxon>
        <taxon>Hebeloma</taxon>
    </lineage>
</organism>
<feature type="region of interest" description="Disordered" evidence="1">
    <location>
        <begin position="1"/>
        <end position="88"/>
    </location>
</feature>
<proteinExistence type="predicted"/>
<sequence>MDVTKHLTKPSPFALGDELNSDDDLDSDDDDDDEDVSHRKKSRSPPSHASGSRSQTSLEGTGAISAKAKGKRKAEDSPVRGKRKQRRRNHWTRWPVPLEDVLAPEWTLEDEVAVIASQVIKSRPPLVFPVSPAGSDDDEEGEEEGEERFVRVMDMEAEEDDPDVPFYVPYMTSIMAEFLSTILGLLASLTPARPASMQNRIEPLGWRTIIDVVVTCGIPEFSNAKYVAFCAF</sequence>
<dbReference type="HOGENOM" id="CLU_074396_0_0_1"/>
<evidence type="ECO:0000256" key="1">
    <source>
        <dbReference type="SAM" id="MobiDB-lite"/>
    </source>
</evidence>
<gene>
    <name evidence="2" type="ORF">M413DRAFT_443569</name>
</gene>